<dbReference type="PANTHER" id="PTHR23287:SF16">
    <property type="entry name" value="TECTONIN BETA-PROPELLER REPEAT-CONTAINING PROTEIN 2"/>
    <property type="match status" value="1"/>
</dbReference>
<sequence>MASGSESVTFREFCPLYSLLNAIPTKIQKGFRSVLVYLTALDANGDYIAVGSSVGMLYLYCRHLDRMKKYNCEGKTESITVVKLLSCFDDLVAAGTASGRVAVFQLVSSLPGRNKQLRRFDVTGIHRNSVTALAWSPNGMKLFSGDDKGKIVYSSLDLDQGACHSLLVLEEPASIVQLDYSQKVLLVSTLQRSLLFYTEEKSVQQVGTQPRKRCAARGDRAPGGYPAARPPPRPEREGRGRALPPAPSPLGTLGALSREGATGCIPAVEPRAGFTRALTPGRGRSGLQAGEAPRLLPTPWGRNSAQEG</sequence>
<proteinExistence type="predicted"/>
<dbReference type="Ensembl" id="ENSSSCT00025034295.1">
    <property type="protein sequence ID" value="ENSSSCP00025014287.1"/>
    <property type="gene ID" value="ENSSSCG00025025254.1"/>
</dbReference>
<evidence type="ECO:0000256" key="1">
    <source>
        <dbReference type="SAM" id="MobiDB-lite"/>
    </source>
</evidence>
<feature type="region of interest" description="Disordered" evidence="1">
    <location>
        <begin position="207"/>
        <end position="308"/>
    </location>
</feature>
<organism evidence="2 3">
    <name type="scientific">Sus scrofa</name>
    <name type="common">Pig</name>
    <dbReference type="NCBI Taxonomy" id="9823"/>
    <lineage>
        <taxon>Eukaryota</taxon>
        <taxon>Metazoa</taxon>
        <taxon>Chordata</taxon>
        <taxon>Craniata</taxon>
        <taxon>Vertebrata</taxon>
        <taxon>Euteleostomi</taxon>
        <taxon>Mammalia</taxon>
        <taxon>Eutheria</taxon>
        <taxon>Laurasiatheria</taxon>
        <taxon>Artiodactyla</taxon>
        <taxon>Suina</taxon>
        <taxon>Suidae</taxon>
        <taxon>Sus</taxon>
    </lineage>
</organism>
<dbReference type="SUPFAM" id="SSF50978">
    <property type="entry name" value="WD40 repeat-like"/>
    <property type="match status" value="1"/>
</dbReference>
<protein>
    <recommendedName>
        <fullName evidence="4">Tectonin beta-propeller repeat containing 2</fullName>
    </recommendedName>
</protein>
<evidence type="ECO:0000313" key="2">
    <source>
        <dbReference type="Ensembl" id="ENSSSCP00025014287.1"/>
    </source>
</evidence>
<name>A0A8D0RLR3_PIG</name>
<dbReference type="InterPro" id="IPR001680">
    <property type="entry name" value="WD40_rpt"/>
</dbReference>
<evidence type="ECO:0000313" key="3">
    <source>
        <dbReference type="Proteomes" id="UP000694727"/>
    </source>
</evidence>
<accession>A0A8D0RLR3</accession>
<reference evidence="2" key="1">
    <citation type="submission" date="2025-08" db="UniProtKB">
        <authorList>
            <consortium name="Ensembl"/>
        </authorList>
    </citation>
    <scope>IDENTIFICATION</scope>
</reference>
<dbReference type="AlphaFoldDB" id="A0A8D0RLR3"/>
<dbReference type="Gene3D" id="2.130.10.10">
    <property type="entry name" value="YVTN repeat-like/Quinoprotein amine dehydrogenase"/>
    <property type="match status" value="1"/>
</dbReference>
<evidence type="ECO:0008006" key="4">
    <source>
        <dbReference type="Google" id="ProtNLM"/>
    </source>
</evidence>
<dbReference type="PANTHER" id="PTHR23287">
    <property type="entry name" value="RUBY-EYE2-LIKE PROTEIN"/>
    <property type="match status" value="1"/>
</dbReference>
<dbReference type="Proteomes" id="UP000694727">
    <property type="component" value="Unplaced"/>
</dbReference>
<dbReference type="InterPro" id="IPR036322">
    <property type="entry name" value="WD40_repeat_dom_sf"/>
</dbReference>
<dbReference type="SMART" id="SM00320">
    <property type="entry name" value="WD40"/>
    <property type="match status" value="3"/>
</dbReference>
<dbReference type="InterPro" id="IPR015943">
    <property type="entry name" value="WD40/YVTN_repeat-like_dom_sf"/>
</dbReference>